<dbReference type="PaxDb" id="4577-GRMZM2G089525_P01"/>
<dbReference type="FunFam" id="1.10.10.10:FF:000037">
    <property type="entry name" value="Heat stress transcription factor B-4"/>
    <property type="match status" value="1"/>
</dbReference>
<dbReference type="OrthoDB" id="60033at2759"/>
<keyword evidence="4" id="KW-0805">Transcription regulation</keyword>
<dbReference type="Proteomes" id="UP000007305">
    <property type="component" value="Chromosome 3"/>
</dbReference>
<dbReference type="SUPFAM" id="SSF46785">
    <property type="entry name" value="Winged helix' DNA-binding domain"/>
    <property type="match status" value="1"/>
</dbReference>
<evidence type="ECO:0000256" key="5">
    <source>
        <dbReference type="ARBA" id="ARBA00023016"/>
    </source>
</evidence>
<evidence type="ECO:0000256" key="2">
    <source>
        <dbReference type="ARBA" id="ARBA00011233"/>
    </source>
</evidence>
<keyword evidence="5" id="KW-0346">Stress response</keyword>
<evidence type="ECO:0000313" key="12">
    <source>
        <dbReference type="EMBL" id="ONM40079.1"/>
    </source>
</evidence>
<reference evidence="13" key="2">
    <citation type="submission" date="2019-07" db="EMBL/GenBank/DDBJ databases">
        <authorList>
            <person name="Seetharam A."/>
            <person name="Woodhouse M."/>
            <person name="Cannon E."/>
        </authorList>
    </citation>
    <scope>NUCLEOTIDE SEQUENCE [LARGE SCALE GENOMIC DNA]</scope>
    <source>
        <strain evidence="13">cv. B73</strain>
    </source>
</reference>
<dbReference type="EMBL" id="CM007649">
    <property type="protein sequence ID" value="ONM40079.1"/>
    <property type="molecule type" value="Genomic_DNA"/>
</dbReference>
<evidence type="ECO:0000313" key="13">
    <source>
        <dbReference type="EnsemblPlants" id="Zm00001eb159390_P001"/>
    </source>
</evidence>
<feature type="region of interest" description="Disordered" evidence="10">
    <location>
        <begin position="222"/>
        <end position="251"/>
    </location>
</feature>
<evidence type="ECO:0000256" key="4">
    <source>
        <dbReference type="ARBA" id="ARBA00023015"/>
    </source>
</evidence>
<organism evidence="12">
    <name type="scientific">Zea mays</name>
    <name type="common">Maize</name>
    <dbReference type="NCBI Taxonomy" id="4577"/>
    <lineage>
        <taxon>Eukaryota</taxon>
        <taxon>Viridiplantae</taxon>
        <taxon>Streptophyta</taxon>
        <taxon>Embryophyta</taxon>
        <taxon>Tracheophyta</taxon>
        <taxon>Spermatophyta</taxon>
        <taxon>Magnoliopsida</taxon>
        <taxon>Liliopsida</taxon>
        <taxon>Poales</taxon>
        <taxon>Poaceae</taxon>
        <taxon>PACMAD clade</taxon>
        <taxon>Panicoideae</taxon>
        <taxon>Andropogonodae</taxon>
        <taxon>Andropogoneae</taxon>
        <taxon>Tripsacinae</taxon>
        <taxon>Zea</taxon>
    </lineage>
</organism>
<dbReference type="SMART" id="SM00415">
    <property type="entry name" value="HSF"/>
    <property type="match status" value="1"/>
</dbReference>
<dbReference type="InterPro" id="IPR000232">
    <property type="entry name" value="HSF_DNA-bd"/>
</dbReference>
<evidence type="ECO:0000256" key="6">
    <source>
        <dbReference type="ARBA" id="ARBA00023125"/>
    </source>
</evidence>
<dbReference type="Gene3D" id="1.10.10.10">
    <property type="entry name" value="Winged helix-like DNA-binding domain superfamily/Winged helix DNA-binding domain"/>
    <property type="match status" value="1"/>
</dbReference>
<evidence type="ECO:0000256" key="1">
    <source>
        <dbReference type="ARBA" id="ARBA00004123"/>
    </source>
</evidence>
<proteinExistence type="inferred from homology"/>
<feature type="compositionally biased region" description="Pro residues" evidence="10">
    <location>
        <begin position="238"/>
        <end position="251"/>
    </location>
</feature>
<evidence type="ECO:0000256" key="10">
    <source>
        <dbReference type="SAM" id="MobiDB-lite"/>
    </source>
</evidence>
<evidence type="ECO:0000256" key="8">
    <source>
        <dbReference type="ARBA" id="ARBA00023242"/>
    </source>
</evidence>
<dbReference type="eggNOG" id="KOG0627">
    <property type="taxonomic scope" value="Eukaryota"/>
</dbReference>
<keyword evidence="3" id="KW-0597">Phosphoprotein</keyword>
<dbReference type="ExpressionAtlas" id="A0A1D6NI85">
    <property type="expression patterns" value="baseline and differential"/>
</dbReference>
<accession>A0A1D6NI85</accession>
<dbReference type="KEGG" id="zma:103651471"/>
<evidence type="ECO:0000313" key="14">
    <source>
        <dbReference type="Proteomes" id="UP000007305"/>
    </source>
</evidence>
<dbReference type="OMA" id="VCEPRTD"/>
<evidence type="ECO:0000256" key="3">
    <source>
        <dbReference type="ARBA" id="ARBA00022553"/>
    </source>
</evidence>
<keyword evidence="6" id="KW-0238">DNA-binding</keyword>
<dbReference type="AlphaFoldDB" id="A0A1D6NI85"/>
<dbReference type="GO" id="GO:0034605">
    <property type="term" value="P:cellular response to heat"/>
    <property type="evidence" value="ECO:0000318"/>
    <property type="project" value="GO_Central"/>
</dbReference>
<dbReference type="PANTHER" id="PTHR10015">
    <property type="entry name" value="HEAT SHOCK TRANSCRIPTION FACTOR"/>
    <property type="match status" value="1"/>
</dbReference>
<evidence type="ECO:0000256" key="7">
    <source>
        <dbReference type="ARBA" id="ARBA00023163"/>
    </source>
</evidence>
<name>A0A1D6NI85_MAIZE</name>
<dbReference type="IntAct" id="A0A1D6NI85">
    <property type="interactions" value="1"/>
</dbReference>
<reference evidence="12 14" key="1">
    <citation type="submission" date="2015-12" db="EMBL/GenBank/DDBJ databases">
        <title>Update maize B73 reference genome by single molecule sequencing technologies.</title>
        <authorList>
            <consortium name="Maize Genome Sequencing Project"/>
            <person name="Ware D."/>
        </authorList>
    </citation>
    <scope>NUCLEOTIDE SEQUENCE [LARGE SCALE GENOMIC DNA]</scope>
    <source>
        <strain evidence="14">cv. B73</strain>
        <tissue evidence="12">Seedling</tissue>
    </source>
</reference>
<comment type="subcellular location">
    <subcellularLocation>
        <location evidence="1">Nucleus</location>
    </subcellularLocation>
</comment>
<reference evidence="13" key="3">
    <citation type="submission" date="2021-05" db="UniProtKB">
        <authorList>
            <consortium name="EnsemblPlants"/>
        </authorList>
    </citation>
    <scope>IDENTIFICATION</scope>
    <source>
        <strain evidence="13">cv. B73</strain>
    </source>
</reference>
<evidence type="ECO:0000259" key="11">
    <source>
        <dbReference type="PROSITE" id="PS00434"/>
    </source>
</evidence>
<dbReference type="GO" id="GO:0005634">
    <property type="term" value="C:nucleus"/>
    <property type="evidence" value="ECO:0000318"/>
    <property type="project" value="GO_Central"/>
</dbReference>
<dbReference type="InterPro" id="IPR036388">
    <property type="entry name" value="WH-like_DNA-bd_sf"/>
</dbReference>
<dbReference type="STRING" id="4577.A0A1D6NI85"/>
<dbReference type="RefSeq" id="XP_008675322.1">
    <property type="nucleotide sequence ID" value="XM_008677100.3"/>
</dbReference>
<dbReference type="EnsemblPlants" id="Zm00001eb159390_T001">
    <property type="protein sequence ID" value="Zm00001eb159390_P001"/>
    <property type="gene ID" value="Zm00001eb159390"/>
</dbReference>
<sequence>MDGLHTELALGLLECGVVGSGGETAPFVAKTYQMVCDSRTDALVRWGRGNNSFVVADPAGFSRLLLPCFFKHSNFSSFVRQLNTYGFRKVHPDRWEFAHESFLRGQTHLLPRIVRRKKRGGGGGACSSGGDAPQAGCCISTMGEDHRPEADPDEKQEADAEAALLEEVQRLRQEQTAIGEELAQMSRRLQATERRPDQLMSFLDRLAEDPDGVTRNLVEQAAEKKRRRMQLASQSQPARPPLPPAPPPPVLHPLLALGGAAAKGLDGWQWAELQKPSVVLPAFDFDPAASCCGAQHAPNLGGAGIIGMGLTADETTVETPFPFCLLGQGFF</sequence>
<dbReference type="Gramene" id="Zm00001eb159390_T001">
    <property type="protein sequence ID" value="Zm00001eb159390_P001"/>
    <property type="gene ID" value="Zm00001eb159390"/>
</dbReference>
<accession>A0A3L6FMZ3</accession>
<dbReference type="PROSITE" id="PS00434">
    <property type="entry name" value="HSF_DOMAIN"/>
    <property type="match status" value="1"/>
</dbReference>
<dbReference type="GO" id="GO:0043565">
    <property type="term" value="F:sequence-specific DNA binding"/>
    <property type="evidence" value="ECO:0007669"/>
    <property type="project" value="InterPro"/>
</dbReference>
<dbReference type="PRINTS" id="PR00056">
    <property type="entry name" value="HSFDOMAIN"/>
</dbReference>
<gene>
    <name evidence="13" type="primary">LOC103651471</name>
    <name evidence="12" type="ORF">ZEAMMB73_Zm00001d044168</name>
</gene>
<keyword evidence="7" id="KW-0804">Transcription</keyword>
<dbReference type="Pfam" id="PF00447">
    <property type="entry name" value="HSF_DNA-bind"/>
    <property type="match status" value="1"/>
</dbReference>
<evidence type="ECO:0000256" key="9">
    <source>
        <dbReference type="RuleBase" id="RU004020"/>
    </source>
</evidence>
<feature type="domain" description="HSF-type DNA-binding" evidence="11">
    <location>
        <begin position="66"/>
        <end position="90"/>
    </location>
</feature>
<dbReference type="PANTHER" id="PTHR10015:SF460">
    <property type="entry name" value="HEAT STRESS TRANSCRIPTION FACTOR C-1A"/>
    <property type="match status" value="1"/>
</dbReference>
<dbReference type="SMR" id="A0A1D6NI85"/>
<dbReference type="GO" id="GO:0003700">
    <property type="term" value="F:DNA-binding transcription factor activity"/>
    <property type="evidence" value="ECO:0000318"/>
    <property type="project" value="GO_Central"/>
</dbReference>
<comment type="subunit">
    <text evidence="2">Homotrimer.</text>
</comment>
<keyword evidence="8" id="KW-0539">Nucleus</keyword>
<protein>
    <submittedName>
        <fullName evidence="12">Heat stress transcription factor C-1</fullName>
    </submittedName>
</protein>
<dbReference type="GeneID" id="103651471"/>
<comment type="similarity">
    <text evidence="9">Belongs to the HSF family.</text>
</comment>
<keyword evidence="14" id="KW-1185">Reference proteome</keyword>
<dbReference type="InterPro" id="IPR036390">
    <property type="entry name" value="WH_DNA-bd_sf"/>
</dbReference>